<dbReference type="Proteomes" id="UP000019335">
    <property type="component" value="Chromosome 8"/>
</dbReference>
<keyword evidence="2" id="KW-0812">Transmembrane</keyword>
<evidence type="ECO:0000256" key="1">
    <source>
        <dbReference type="SAM" id="MobiDB-lite"/>
    </source>
</evidence>
<evidence type="ECO:0000256" key="2">
    <source>
        <dbReference type="SAM" id="Phobius"/>
    </source>
</evidence>
<reference evidence="3 4" key="1">
    <citation type="journal article" date="2014" name="Mol. Plant">
        <title>Chromosome Scale Genome Assembly and Transcriptome Profiling of Nannochloropsis gaditana in Nitrogen Depletion.</title>
        <authorList>
            <person name="Corteggiani Carpinelli E."/>
            <person name="Telatin A."/>
            <person name="Vitulo N."/>
            <person name="Forcato C."/>
            <person name="D'Angelo M."/>
            <person name="Schiavon R."/>
            <person name="Vezzi A."/>
            <person name="Giacometti G.M."/>
            <person name="Morosinotto T."/>
            <person name="Valle G."/>
        </authorList>
    </citation>
    <scope>NUCLEOTIDE SEQUENCE [LARGE SCALE GENOMIC DNA]</scope>
    <source>
        <strain evidence="3 4">B-31</strain>
    </source>
</reference>
<keyword evidence="4" id="KW-1185">Reference proteome</keyword>
<sequence length="349" mass="37939">MPATQGSASAAGAVSLVQNAFTSGAATLSGLPRYVTAKTRPRPPSPPKAPKLTPQEVNLQHTARILWTLSFALLWLSLTSHGWQRAKYEGTREVDGQKYHRAYIANYGLRNIAFDLTTSHVVVPYASWTIALEDDQLPYILILLVQFFMAIATVAGTGVCLAHIRAKCARTAEGTNKYMRYSAYAAIPLLTFTGLASVAWKCIPTSAFYVFCTNAGCVKEDAEGIKAVGVYYAWIGNLSSTVLSFFLFLTLWRLSRYQDSDETEEVEIQLVDDQHNKQAIINARNKAFLVDGSGGVNPLKMGAKVSTSLSIRSPAEAWNPQSAQLPYTAVGKVQSGGFGSTQPSWLTGV</sequence>
<dbReference type="AlphaFoldDB" id="W7U1R4"/>
<gene>
    <name evidence="3" type="ORF">Naga_100018g19</name>
</gene>
<feature type="transmembrane region" description="Helical" evidence="2">
    <location>
        <begin position="231"/>
        <end position="252"/>
    </location>
</feature>
<feature type="transmembrane region" description="Helical" evidence="2">
    <location>
        <begin position="181"/>
        <end position="200"/>
    </location>
</feature>
<accession>W7U1R4</accession>
<comment type="caution">
    <text evidence="3">The sequence shown here is derived from an EMBL/GenBank/DDBJ whole genome shotgun (WGS) entry which is preliminary data.</text>
</comment>
<feature type="transmembrane region" description="Helical" evidence="2">
    <location>
        <begin position="137"/>
        <end position="161"/>
    </location>
</feature>
<evidence type="ECO:0000313" key="4">
    <source>
        <dbReference type="Proteomes" id="UP000019335"/>
    </source>
</evidence>
<feature type="region of interest" description="Disordered" evidence="1">
    <location>
        <begin position="32"/>
        <end position="53"/>
    </location>
</feature>
<proteinExistence type="predicted"/>
<keyword evidence="2" id="KW-1133">Transmembrane helix</keyword>
<organism evidence="3 4">
    <name type="scientific">Nannochloropsis gaditana</name>
    <dbReference type="NCBI Taxonomy" id="72520"/>
    <lineage>
        <taxon>Eukaryota</taxon>
        <taxon>Sar</taxon>
        <taxon>Stramenopiles</taxon>
        <taxon>Ochrophyta</taxon>
        <taxon>Eustigmatophyceae</taxon>
        <taxon>Eustigmatales</taxon>
        <taxon>Monodopsidaceae</taxon>
        <taxon>Nannochloropsis</taxon>
    </lineage>
</organism>
<keyword evidence="2" id="KW-0472">Membrane</keyword>
<evidence type="ECO:0000313" key="3">
    <source>
        <dbReference type="EMBL" id="EWM26821.1"/>
    </source>
</evidence>
<dbReference type="EMBL" id="AZIL01000606">
    <property type="protein sequence ID" value="EWM26821.1"/>
    <property type="molecule type" value="Genomic_DNA"/>
</dbReference>
<protein>
    <submittedName>
        <fullName evidence="3">Uncharacterized protein</fullName>
    </submittedName>
</protein>
<name>W7U1R4_9STRA</name>